<keyword evidence="3" id="KW-1185">Reference proteome</keyword>
<dbReference type="Proteomes" id="UP001311232">
    <property type="component" value="Unassembled WGS sequence"/>
</dbReference>
<sequence>MSTSVHFLSSFSSIGLSVSSFPPDYSHLLAMPFSSPVFQLSGCLYPLLDHLFAHTFFAHSMAEVSLCFTSCSVRLLSHWVPVVASNENHALCIPVQTPSTCLSVSCCFFLSSPQMVLQHLPATCLRARSVLPESPRAYFWSPPCSQAQCSPAPPAVHSARPSSPIDAAASTSSPTSQAQSSSLPSTAPCSVIFFIPFFLLRQGGSGVSPSPEFCQGFLWLPHRSPVFLKRFQRFHRRLLVDFPSPLVGLKTFGIASLQGKERGRRSAKVTGPGTRDSRIEDYSLYTWSRA</sequence>
<reference evidence="2 3" key="1">
    <citation type="submission" date="2021-06" db="EMBL/GenBank/DDBJ databases">
        <authorList>
            <person name="Palmer J.M."/>
        </authorList>
    </citation>
    <scope>NUCLEOTIDE SEQUENCE [LARGE SCALE GENOMIC DNA]</scope>
    <source>
        <strain evidence="2 3">MEX-2019</strain>
        <tissue evidence="2">Muscle</tissue>
    </source>
</reference>
<organism evidence="2 3">
    <name type="scientific">Crenichthys baileyi</name>
    <name type="common">White River springfish</name>
    <dbReference type="NCBI Taxonomy" id="28760"/>
    <lineage>
        <taxon>Eukaryota</taxon>
        <taxon>Metazoa</taxon>
        <taxon>Chordata</taxon>
        <taxon>Craniata</taxon>
        <taxon>Vertebrata</taxon>
        <taxon>Euteleostomi</taxon>
        <taxon>Actinopterygii</taxon>
        <taxon>Neopterygii</taxon>
        <taxon>Teleostei</taxon>
        <taxon>Neoteleostei</taxon>
        <taxon>Acanthomorphata</taxon>
        <taxon>Ovalentaria</taxon>
        <taxon>Atherinomorphae</taxon>
        <taxon>Cyprinodontiformes</taxon>
        <taxon>Goodeidae</taxon>
        <taxon>Crenichthys</taxon>
    </lineage>
</organism>
<evidence type="ECO:0000313" key="3">
    <source>
        <dbReference type="Proteomes" id="UP001311232"/>
    </source>
</evidence>
<name>A0AAV9RZZ8_9TELE</name>
<proteinExistence type="predicted"/>
<dbReference type="EMBL" id="JAHHUM010001162">
    <property type="protein sequence ID" value="KAK5614403.1"/>
    <property type="molecule type" value="Genomic_DNA"/>
</dbReference>
<gene>
    <name evidence="2" type="ORF">CRENBAI_026021</name>
</gene>
<evidence type="ECO:0000313" key="2">
    <source>
        <dbReference type="EMBL" id="KAK5614403.1"/>
    </source>
</evidence>
<protein>
    <recommendedName>
        <fullName evidence="4">Transmembrane protein</fullName>
    </recommendedName>
</protein>
<feature type="compositionally biased region" description="Low complexity" evidence="1">
    <location>
        <begin position="161"/>
        <end position="185"/>
    </location>
</feature>
<accession>A0AAV9RZZ8</accession>
<evidence type="ECO:0000256" key="1">
    <source>
        <dbReference type="SAM" id="MobiDB-lite"/>
    </source>
</evidence>
<evidence type="ECO:0008006" key="4">
    <source>
        <dbReference type="Google" id="ProtNLM"/>
    </source>
</evidence>
<comment type="caution">
    <text evidence="2">The sequence shown here is derived from an EMBL/GenBank/DDBJ whole genome shotgun (WGS) entry which is preliminary data.</text>
</comment>
<feature type="region of interest" description="Disordered" evidence="1">
    <location>
        <begin position="151"/>
        <end position="185"/>
    </location>
</feature>
<dbReference type="AlphaFoldDB" id="A0AAV9RZZ8"/>